<keyword evidence="3" id="KW-1003">Cell membrane</keyword>
<feature type="domain" description="ABC transmembrane type-1" evidence="8">
    <location>
        <begin position="79"/>
        <end position="268"/>
    </location>
</feature>
<dbReference type="PROSITE" id="PS50928">
    <property type="entry name" value="ABC_TM1"/>
    <property type="match status" value="1"/>
</dbReference>
<comment type="similarity">
    <text evidence="7">Belongs to the binding-protein-dependent transport system permease family.</text>
</comment>
<feature type="transmembrane region" description="Helical" evidence="7">
    <location>
        <begin position="83"/>
        <end position="104"/>
    </location>
</feature>
<evidence type="ECO:0000256" key="2">
    <source>
        <dbReference type="ARBA" id="ARBA00022448"/>
    </source>
</evidence>
<proteinExistence type="inferred from homology"/>
<gene>
    <name evidence="9" type="ORF">KHA91_17440</name>
</gene>
<keyword evidence="5 7" id="KW-1133">Transmembrane helix</keyword>
<feature type="transmembrane region" description="Helical" evidence="7">
    <location>
        <begin position="116"/>
        <end position="138"/>
    </location>
</feature>
<evidence type="ECO:0000256" key="6">
    <source>
        <dbReference type="ARBA" id="ARBA00023136"/>
    </source>
</evidence>
<dbReference type="CDD" id="cd06261">
    <property type="entry name" value="TM_PBP2"/>
    <property type="match status" value="1"/>
</dbReference>
<dbReference type="Pfam" id="PF00528">
    <property type="entry name" value="BPD_transp_1"/>
    <property type="match status" value="1"/>
</dbReference>
<reference evidence="9 10" key="1">
    <citation type="submission" date="2021-05" db="EMBL/GenBank/DDBJ databases">
        <title>Novel Bacillus species.</title>
        <authorList>
            <person name="Liu G."/>
        </authorList>
    </citation>
    <scope>NUCLEOTIDE SEQUENCE [LARGE SCALE GENOMIC DNA]</scope>
    <source>
        <strain evidence="9 10">FJAT-49682</strain>
    </source>
</reference>
<name>A0A942UPK5_9BACI</name>
<feature type="transmembrane region" description="Helical" evidence="7">
    <location>
        <begin position="247"/>
        <end position="268"/>
    </location>
</feature>
<keyword evidence="2 7" id="KW-0813">Transport</keyword>
<dbReference type="PANTHER" id="PTHR43744">
    <property type="entry name" value="ABC TRANSPORTER PERMEASE PROTEIN MG189-RELATED-RELATED"/>
    <property type="match status" value="1"/>
</dbReference>
<accession>A0A942UPK5</accession>
<dbReference type="Gene3D" id="1.10.3720.10">
    <property type="entry name" value="MetI-like"/>
    <property type="match status" value="1"/>
</dbReference>
<sequence length="284" mass="32518">MENRDTKANTTLSKTLPILNYILLLMVGSIFLIPFLWMLATSVKPPNEIFSIPPKWFGNKFEWRNYAEAWEYFPFLRFYLNNIIISVTSVFLVLLTSSLAAYAFARMQFRGRDTLFLLYLGTLMIPGQVTIVPLFMLMKYLNWVDTYQALILPGSFTAFGTFLLRQFFLSIPFELEDAARIDGCSRLGMYWRIILPLSGPALVTLAIFTFISQWNNFLWPLIVTNSDTMKTLPLGIAMFQTQNGTQWHLMMAASAIAIIPILILFIFAQKYFIKGITLSGMGGR</sequence>
<dbReference type="PANTHER" id="PTHR43744:SF12">
    <property type="entry name" value="ABC TRANSPORTER PERMEASE PROTEIN MG189-RELATED"/>
    <property type="match status" value="1"/>
</dbReference>
<keyword evidence="10" id="KW-1185">Reference proteome</keyword>
<dbReference type="GO" id="GO:0005886">
    <property type="term" value="C:plasma membrane"/>
    <property type="evidence" value="ECO:0007669"/>
    <property type="project" value="UniProtKB-SubCell"/>
</dbReference>
<dbReference type="InterPro" id="IPR000515">
    <property type="entry name" value="MetI-like"/>
</dbReference>
<dbReference type="Proteomes" id="UP000676456">
    <property type="component" value="Unassembled WGS sequence"/>
</dbReference>
<feature type="transmembrane region" description="Helical" evidence="7">
    <location>
        <begin position="189"/>
        <end position="211"/>
    </location>
</feature>
<feature type="transmembrane region" description="Helical" evidence="7">
    <location>
        <begin position="21"/>
        <end position="40"/>
    </location>
</feature>
<evidence type="ECO:0000256" key="5">
    <source>
        <dbReference type="ARBA" id="ARBA00022989"/>
    </source>
</evidence>
<keyword evidence="6 7" id="KW-0472">Membrane</keyword>
<evidence type="ECO:0000256" key="3">
    <source>
        <dbReference type="ARBA" id="ARBA00022475"/>
    </source>
</evidence>
<dbReference type="EMBL" id="JAGYPN010000004">
    <property type="protein sequence ID" value="MBS4224495.1"/>
    <property type="molecule type" value="Genomic_DNA"/>
</dbReference>
<evidence type="ECO:0000313" key="10">
    <source>
        <dbReference type="Proteomes" id="UP000676456"/>
    </source>
</evidence>
<dbReference type="InterPro" id="IPR035906">
    <property type="entry name" value="MetI-like_sf"/>
</dbReference>
<keyword evidence="4 7" id="KW-0812">Transmembrane</keyword>
<evidence type="ECO:0000256" key="1">
    <source>
        <dbReference type="ARBA" id="ARBA00004651"/>
    </source>
</evidence>
<comment type="caution">
    <text evidence="9">The sequence shown here is derived from an EMBL/GenBank/DDBJ whole genome shotgun (WGS) entry which is preliminary data.</text>
</comment>
<dbReference type="SUPFAM" id="SSF161098">
    <property type="entry name" value="MetI-like"/>
    <property type="match status" value="1"/>
</dbReference>
<feature type="transmembrane region" description="Helical" evidence="7">
    <location>
        <begin position="150"/>
        <end position="168"/>
    </location>
</feature>
<evidence type="ECO:0000256" key="4">
    <source>
        <dbReference type="ARBA" id="ARBA00022692"/>
    </source>
</evidence>
<dbReference type="GO" id="GO:0055085">
    <property type="term" value="P:transmembrane transport"/>
    <property type="evidence" value="ECO:0007669"/>
    <property type="project" value="InterPro"/>
</dbReference>
<organism evidence="9 10">
    <name type="scientific">Lederbergia citrea</name>
    <dbReference type="NCBI Taxonomy" id="2833581"/>
    <lineage>
        <taxon>Bacteria</taxon>
        <taxon>Bacillati</taxon>
        <taxon>Bacillota</taxon>
        <taxon>Bacilli</taxon>
        <taxon>Bacillales</taxon>
        <taxon>Bacillaceae</taxon>
        <taxon>Lederbergia</taxon>
    </lineage>
</organism>
<dbReference type="RefSeq" id="WP_213099550.1">
    <property type="nucleotide sequence ID" value="NZ_JAGYPH010000004.1"/>
</dbReference>
<dbReference type="AlphaFoldDB" id="A0A942UPK5"/>
<evidence type="ECO:0000259" key="8">
    <source>
        <dbReference type="PROSITE" id="PS50928"/>
    </source>
</evidence>
<comment type="subcellular location">
    <subcellularLocation>
        <location evidence="1 7">Cell membrane</location>
        <topology evidence="1 7">Multi-pass membrane protein</topology>
    </subcellularLocation>
</comment>
<evidence type="ECO:0000313" key="9">
    <source>
        <dbReference type="EMBL" id="MBS4224495.1"/>
    </source>
</evidence>
<protein>
    <submittedName>
        <fullName evidence="9">Carbohydrate ABC transporter permease</fullName>
    </submittedName>
</protein>
<evidence type="ECO:0000256" key="7">
    <source>
        <dbReference type="RuleBase" id="RU363032"/>
    </source>
</evidence>